<name>A0A6A6M835_HEVBR</name>
<dbReference type="EMBL" id="JAAGAX010000006">
    <property type="protein sequence ID" value="KAF2309007.1"/>
    <property type="molecule type" value="Genomic_DNA"/>
</dbReference>
<evidence type="ECO:0000313" key="6">
    <source>
        <dbReference type="EMBL" id="KAF2309007.1"/>
    </source>
</evidence>
<evidence type="ECO:0000259" key="5">
    <source>
        <dbReference type="SMART" id="SM00499"/>
    </source>
</evidence>
<accession>A0A6A6M835</accession>
<dbReference type="SMART" id="SM00499">
    <property type="entry name" value="AAI"/>
    <property type="match status" value="1"/>
</dbReference>
<keyword evidence="4" id="KW-0732">Signal</keyword>
<protein>
    <recommendedName>
        <fullName evidence="3">Non-specific lipid-transfer protein</fullName>
    </recommendedName>
</protein>
<keyword evidence="7" id="KW-1185">Reference proteome</keyword>
<feature type="signal peptide" evidence="4">
    <location>
        <begin position="1"/>
        <end position="26"/>
    </location>
</feature>
<dbReference type="InterPro" id="IPR036312">
    <property type="entry name" value="Bifun_inhib/LTP/seed_sf"/>
</dbReference>
<dbReference type="Proteomes" id="UP000467840">
    <property type="component" value="Chromosome 14"/>
</dbReference>
<feature type="chain" id="PRO_5025513525" description="Non-specific lipid-transfer protein" evidence="4">
    <location>
        <begin position="27"/>
        <end position="146"/>
    </location>
</feature>
<dbReference type="GO" id="GO:0008289">
    <property type="term" value="F:lipid binding"/>
    <property type="evidence" value="ECO:0007669"/>
    <property type="project" value="UniProtKB-KW"/>
</dbReference>
<sequence length="146" mass="14793">MACSMATKLACVLLMCLVVGEPLAYAAITCGDVTTKLAPCISYLRGTGTLSSDCCSGVKALNSEAKTTPDRQDACKCLKTSAANVPGLNYSLASGLLANVVLAFPSQLAPTSTAPSFESSLKQCLDSCSSNWRAGGSLSSVGGIGN</sequence>
<organism evidence="6 7">
    <name type="scientific">Hevea brasiliensis</name>
    <name type="common">Para rubber tree</name>
    <name type="synonym">Siphonia brasiliensis</name>
    <dbReference type="NCBI Taxonomy" id="3981"/>
    <lineage>
        <taxon>Eukaryota</taxon>
        <taxon>Viridiplantae</taxon>
        <taxon>Streptophyta</taxon>
        <taxon>Embryophyta</taxon>
        <taxon>Tracheophyta</taxon>
        <taxon>Spermatophyta</taxon>
        <taxon>Magnoliopsida</taxon>
        <taxon>eudicotyledons</taxon>
        <taxon>Gunneridae</taxon>
        <taxon>Pentapetalae</taxon>
        <taxon>rosids</taxon>
        <taxon>fabids</taxon>
        <taxon>Malpighiales</taxon>
        <taxon>Euphorbiaceae</taxon>
        <taxon>Crotonoideae</taxon>
        <taxon>Micrandreae</taxon>
        <taxon>Hevea</taxon>
    </lineage>
</organism>
<comment type="function">
    <text evidence="3">Plant non-specific lipid-transfer proteins transfer phospholipids as well as galactolipids across membranes. May play a role in wax or cutin deposition in the cell walls of expanding epidermal cells and certain secretory tissues.</text>
</comment>
<comment type="caution">
    <text evidence="6">The sequence shown here is derived from an EMBL/GenBank/DDBJ whole genome shotgun (WGS) entry which is preliminary data.</text>
</comment>
<gene>
    <name evidence="6" type="ORF">GH714_000060</name>
</gene>
<evidence type="ECO:0000256" key="3">
    <source>
        <dbReference type="RuleBase" id="RU000628"/>
    </source>
</evidence>
<reference evidence="6 7" key="1">
    <citation type="journal article" date="2020" name="Mol. Plant">
        <title>The Chromosome-Based Rubber Tree Genome Provides New Insights into Spurge Genome Evolution and Rubber Biosynthesis.</title>
        <authorList>
            <person name="Liu J."/>
            <person name="Shi C."/>
            <person name="Shi C.C."/>
            <person name="Li W."/>
            <person name="Zhang Q.J."/>
            <person name="Zhang Y."/>
            <person name="Li K."/>
            <person name="Lu H.F."/>
            <person name="Shi C."/>
            <person name="Zhu S.T."/>
            <person name="Xiao Z.Y."/>
            <person name="Nan H."/>
            <person name="Yue Y."/>
            <person name="Zhu X.G."/>
            <person name="Wu Y."/>
            <person name="Hong X.N."/>
            <person name="Fan G.Y."/>
            <person name="Tong Y."/>
            <person name="Zhang D."/>
            <person name="Mao C.L."/>
            <person name="Liu Y.L."/>
            <person name="Hao S.J."/>
            <person name="Liu W.Q."/>
            <person name="Lv M.Q."/>
            <person name="Zhang H.B."/>
            <person name="Liu Y."/>
            <person name="Hu-Tang G.R."/>
            <person name="Wang J.P."/>
            <person name="Wang J.H."/>
            <person name="Sun Y.H."/>
            <person name="Ni S.B."/>
            <person name="Chen W.B."/>
            <person name="Zhang X.C."/>
            <person name="Jiao Y.N."/>
            <person name="Eichler E.E."/>
            <person name="Li G.H."/>
            <person name="Liu X."/>
            <person name="Gao L.Z."/>
        </authorList>
    </citation>
    <scope>NUCLEOTIDE SEQUENCE [LARGE SCALE GENOMIC DNA]</scope>
    <source>
        <strain evidence="7">cv. GT1</strain>
        <tissue evidence="6">Leaf</tissue>
    </source>
</reference>
<evidence type="ECO:0000256" key="1">
    <source>
        <dbReference type="ARBA" id="ARBA00009748"/>
    </source>
</evidence>
<dbReference type="AlphaFoldDB" id="A0A6A6M835"/>
<dbReference type="CDD" id="cd01960">
    <property type="entry name" value="nsLTP1"/>
    <property type="match status" value="1"/>
</dbReference>
<dbReference type="PANTHER" id="PTHR33076">
    <property type="entry name" value="NON-SPECIFIC LIPID-TRANSFER PROTEIN 2-RELATED"/>
    <property type="match status" value="1"/>
</dbReference>
<evidence type="ECO:0000256" key="4">
    <source>
        <dbReference type="SAM" id="SignalP"/>
    </source>
</evidence>
<dbReference type="InterPro" id="IPR016140">
    <property type="entry name" value="Bifunc_inhib/LTP/seed_store"/>
</dbReference>
<dbReference type="InterPro" id="IPR000528">
    <property type="entry name" value="Plant_nsLTP"/>
</dbReference>
<comment type="similarity">
    <text evidence="1 3">Belongs to the plant LTP family.</text>
</comment>
<keyword evidence="3" id="KW-0813">Transport</keyword>
<keyword evidence="2" id="KW-1015">Disulfide bond</keyword>
<dbReference type="SUPFAM" id="SSF47699">
    <property type="entry name" value="Bifunctional inhibitor/lipid-transfer protein/seed storage 2S albumin"/>
    <property type="match status" value="1"/>
</dbReference>
<dbReference type="PRINTS" id="PR00382">
    <property type="entry name" value="LIPIDTRNSFER"/>
</dbReference>
<feature type="domain" description="Bifunctional inhibitor/plant lipid transfer protein/seed storage helical" evidence="5">
    <location>
        <begin position="30"/>
        <end position="124"/>
    </location>
</feature>
<evidence type="ECO:0000313" key="7">
    <source>
        <dbReference type="Proteomes" id="UP000467840"/>
    </source>
</evidence>
<dbReference type="Pfam" id="PF00234">
    <property type="entry name" value="Tryp_alpha_amyl"/>
    <property type="match status" value="1"/>
</dbReference>
<keyword evidence="3" id="KW-0446">Lipid-binding</keyword>
<evidence type="ECO:0000256" key="2">
    <source>
        <dbReference type="ARBA" id="ARBA00023157"/>
    </source>
</evidence>
<proteinExistence type="inferred from homology"/>
<dbReference type="Gene3D" id="1.10.110.10">
    <property type="entry name" value="Plant lipid-transfer and hydrophobic proteins"/>
    <property type="match status" value="1"/>
</dbReference>
<dbReference type="GO" id="GO:0006869">
    <property type="term" value="P:lipid transport"/>
    <property type="evidence" value="ECO:0007669"/>
    <property type="project" value="InterPro"/>
</dbReference>